<feature type="transmembrane region" description="Helical" evidence="9">
    <location>
        <begin position="262"/>
        <end position="283"/>
    </location>
</feature>
<evidence type="ECO:0000256" key="3">
    <source>
        <dbReference type="ARBA" id="ARBA00022448"/>
    </source>
</evidence>
<dbReference type="OrthoDB" id="4016357at2"/>
<evidence type="ECO:0000256" key="5">
    <source>
        <dbReference type="ARBA" id="ARBA00022692"/>
    </source>
</evidence>
<dbReference type="AlphaFoldDB" id="A0A2S5IVN6"/>
<reference evidence="10 11" key="1">
    <citation type="journal article" date="2014" name="Int. J. Syst. Evol. Microbiol.">
        <title>Arthrobacter pityocampae sp. nov., isolated from Thaumetopoea pityocampa (Lep., Thaumetopoeidae).</title>
        <authorList>
            <person name="Ince I.A."/>
            <person name="Demirbag Z."/>
            <person name="Kati H."/>
        </authorList>
    </citation>
    <scope>NUCLEOTIDE SEQUENCE [LARGE SCALE GENOMIC DNA]</scope>
    <source>
        <strain evidence="10 11">Tp2</strain>
    </source>
</reference>
<keyword evidence="7 9" id="KW-0472">Membrane</keyword>
<gene>
    <name evidence="10" type="ORF">C4K88_13010</name>
</gene>
<feature type="transmembrane region" description="Helical" evidence="9">
    <location>
        <begin position="236"/>
        <end position="256"/>
    </location>
</feature>
<keyword evidence="3" id="KW-0813">Transport</keyword>
<evidence type="ECO:0000256" key="8">
    <source>
        <dbReference type="SAM" id="MobiDB-lite"/>
    </source>
</evidence>
<dbReference type="InterPro" id="IPR002549">
    <property type="entry name" value="AI-2E-like"/>
</dbReference>
<evidence type="ECO:0000256" key="1">
    <source>
        <dbReference type="ARBA" id="ARBA00004651"/>
    </source>
</evidence>
<feature type="transmembrane region" description="Helical" evidence="9">
    <location>
        <begin position="35"/>
        <end position="56"/>
    </location>
</feature>
<feature type="transmembrane region" description="Helical" evidence="9">
    <location>
        <begin position="333"/>
        <end position="364"/>
    </location>
</feature>
<dbReference type="RefSeq" id="WP_104122043.1">
    <property type="nucleotide sequence ID" value="NZ_PRKW01000005.1"/>
</dbReference>
<dbReference type="Proteomes" id="UP000239297">
    <property type="component" value="Unassembled WGS sequence"/>
</dbReference>
<feature type="transmembrane region" description="Helical" evidence="9">
    <location>
        <begin position="92"/>
        <end position="117"/>
    </location>
</feature>
<sequence>MEPDGGPAHVPAGPAEPSTPKPSTPEPPRVRTPTLFGIGFRVTGGVLTAILLAFVLFSLRSVVLSVCAALFLALGLNPLVHRLRRAGLRKNSAVAVIGVAVALLAAGLVAVLVPFVVTQLAAFAQALPEAIRGLTEDEWFQRIDGRTGGALTGALQSAGQSLVTPASLTTIANGVVGAGVGAANVVASMIFIAILTLYFLAGLPRIKHGFYALLPASRRRTSVYLTERIADSVGKYLSGMVVLALLNATYSLILLTLTGVPFAALISIAAFFITLIPLIGTILTTIVMTLAALLDSLTAAIIVLIAMLIYMQIEAYILTPRVMTKAVQVPGAWVLIAATAGGALLGLPGALVAIPTAAACRLLVDNLVVPLRRIQ</sequence>
<accession>A0A2S5IVN6</accession>
<comment type="caution">
    <text evidence="10">The sequence shown here is derived from an EMBL/GenBank/DDBJ whole genome shotgun (WGS) entry which is preliminary data.</text>
</comment>
<comment type="subcellular location">
    <subcellularLocation>
        <location evidence="1">Cell membrane</location>
        <topology evidence="1">Multi-pass membrane protein</topology>
    </subcellularLocation>
</comment>
<comment type="similarity">
    <text evidence="2">Belongs to the autoinducer-2 exporter (AI-2E) (TC 2.A.86) family.</text>
</comment>
<dbReference type="GO" id="GO:0055085">
    <property type="term" value="P:transmembrane transport"/>
    <property type="evidence" value="ECO:0007669"/>
    <property type="project" value="TreeGrafter"/>
</dbReference>
<proteinExistence type="inferred from homology"/>
<evidence type="ECO:0000313" key="10">
    <source>
        <dbReference type="EMBL" id="PPB48642.1"/>
    </source>
</evidence>
<feature type="transmembrane region" description="Helical" evidence="9">
    <location>
        <begin position="62"/>
        <end position="80"/>
    </location>
</feature>
<evidence type="ECO:0000313" key="11">
    <source>
        <dbReference type="Proteomes" id="UP000239297"/>
    </source>
</evidence>
<keyword evidence="6 9" id="KW-1133">Transmembrane helix</keyword>
<evidence type="ECO:0000256" key="7">
    <source>
        <dbReference type="ARBA" id="ARBA00023136"/>
    </source>
</evidence>
<evidence type="ECO:0000256" key="2">
    <source>
        <dbReference type="ARBA" id="ARBA00009773"/>
    </source>
</evidence>
<feature type="transmembrane region" description="Helical" evidence="9">
    <location>
        <begin position="290"/>
        <end position="313"/>
    </location>
</feature>
<keyword evidence="11" id="KW-1185">Reference proteome</keyword>
<feature type="compositionally biased region" description="Pro residues" evidence="8">
    <location>
        <begin position="17"/>
        <end position="27"/>
    </location>
</feature>
<protein>
    <submittedName>
        <fullName evidence="10">AI-2E family transporter</fullName>
    </submittedName>
</protein>
<dbReference type="PANTHER" id="PTHR21716">
    <property type="entry name" value="TRANSMEMBRANE PROTEIN"/>
    <property type="match status" value="1"/>
</dbReference>
<dbReference type="Pfam" id="PF01594">
    <property type="entry name" value="AI-2E_transport"/>
    <property type="match status" value="1"/>
</dbReference>
<feature type="transmembrane region" description="Helical" evidence="9">
    <location>
        <begin position="175"/>
        <end position="201"/>
    </location>
</feature>
<dbReference type="EMBL" id="PRKW01000005">
    <property type="protein sequence ID" value="PPB48642.1"/>
    <property type="molecule type" value="Genomic_DNA"/>
</dbReference>
<evidence type="ECO:0000256" key="9">
    <source>
        <dbReference type="SAM" id="Phobius"/>
    </source>
</evidence>
<keyword evidence="4" id="KW-1003">Cell membrane</keyword>
<dbReference type="PANTHER" id="PTHR21716:SF53">
    <property type="entry name" value="PERMEASE PERM-RELATED"/>
    <property type="match status" value="1"/>
</dbReference>
<organism evidence="10 11">
    <name type="scientific">Arthrobacter pityocampae</name>
    <dbReference type="NCBI Taxonomy" id="547334"/>
    <lineage>
        <taxon>Bacteria</taxon>
        <taxon>Bacillati</taxon>
        <taxon>Actinomycetota</taxon>
        <taxon>Actinomycetes</taxon>
        <taxon>Micrococcales</taxon>
        <taxon>Micrococcaceae</taxon>
        <taxon>Arthrobacter</taxon>
    </lineage>
</organism>
<name>A0A2S5IVN6_9MICC</name>
<dbReference type="GO" id="GO:0005886">
    <property type="term" value="C:plasma membrane"/>
    <property type="evidence" value="ECO:0007669"/>
    <property type="project" value="UniProtKB-SubCell"/>
</dbReference>
<keyword evidence="5 9" id="KW-0812">Transmembrane</keyword>
<feature type="region of interest" description="Disordered" evidence="8">
    <location>
        <begin position="1"/>
        <end position="29"/>
    </location>
</feature>
<evidence type="ECO:0000256" key="6">
    <source>
        <dbReference type="ARBA" id="ARBA00022989"/>
    </source>
</evidence>
<evidence type="ECO:0000256" key="4">
    <source>
        <dbReference type="ARBA" id="ARBA00022475"/>
    </source>
</evidence>